<evidence type="ECO:0000313" key="2">
    <source>
        <dbReference type="EMBL" id="MBP1042157.1"/>
    </source>
</evidence>
<protein>
    <submittedName>
        <fullName evidence="2">Uncharacterized protein</fullName>
    </submittedName>
</protein>
<evidence type="ECO:0000313" key="3">
    <source>
        <dbReference type="Proteomes" id="UP000674938"/>
    </source>
</evidence>
<keyword evidence="1" id="KW-0472">Membrane</keyword>
<dbReference type="AlphaFoldDB" id="A0A940P678"/>
<dbReference type="RefSeq" id="WP_209529093.1">
    <property type="nucleotide sequence ID" value="NZ_JAEEGA010000009.1"/>
</dbReference>
<gene>
    <name evidence="2" type="ORF">I6N95_14145</name>
</gene>
<evidence type="ECO:0000256" key="1">
    <source>
        <dbReference type="SAM" id="Phobius"/>
    </source>
</evidence>
<comment type="caution">
    <text evidence="2">The sequence shown here is derived from an EMBL/GenBank/DDBJ whole genome shotgun (WGS) entry which is preliminary data.</text>
</comment>
<dbReference type="Proteomes" id="UP000674938">
    <property type="component" value="Unassembled WGS sequence"/>
</dbReference>
<name>A0A940P678_9ENTE</name>
<feature type="transmembrane region" description="Helical" evidence="1">
    <location>
        <begin position="187"/>
        <end position="205"/>
    </location>
</feature>
<feature type="transmembrane region" description="Helical" evidence="1">
    <location>
        <begin position="28"/>
        <end position="45"/>
    </location>
</feature>
<organism evidence="2 3">
    <name type="scientific">Vagococcus allomyrinae</name>
    <dbReference type="NCBI Taxonomy" id="2794353"/>
    <lineage>
        <taxon>Bacteria</taxon>
        <taxon>Bacillati</taxon>
        <taxon>Bacillota</taxon>
        <taxon>Bacilli</taxon>
        <taxon>Lactobacillales</taxon>
        <taxon>Enterococcaceae</taxon>
        <taxon>Vagococcus</taxon>
    </lineage>
</organism>
<proteinExistence type="predicted"/>
<dbReference type="EMBL" id="JAEEGA010000009">
    <property type="protein sequence ID" value="MBP1042157.1"/>
    <property type="molecule type" value="Genomic_DNA"/>
</dbReference>
<keyword evidence="1" id="KW-1133">Transmembrane helix</keyword>
<accession>A0A940P678</accession>
<keyword evidence="1" id="KW-0812">Transmembrane</keyword>
<keyword evidence="3" id="KW-1185">Reference proteome</keyword>
<reference evidence="2" key="1">
    <citation type="submission" date="2020-12" db="EMBL/GenBank/DDBJ databases">
        <title>Vagococcus allomyrinae sp. nov. and Enterococcus lavae sp. nov., isolated from the larvae of Allomyrina dichotoma.</title>
        <authorList>
            <person name="Lee S.D."/>
        </authorList>
    </citation>
    <scope>NUCLEOTIDE SEQUENCE</scope>
    <source>
        <strain evidence="2">BWB3-3</strain>
    </source>
</reference>
<feature type="transmembrane region" description="Helical" evidence="1">
    <location>
        <begin position="51"/>
        <end position="71"/>
    </location>
</feature>
<sequence>MKESVKHDFNKYQHSIEQLYKQRSLKRLGIDGVLVSLLIVSLGVVPVMLKIIIFILLGPLLIIDTYQNILVAKDRQRFIDNLSQSWQELIDAADWTDPEMIVYEDENNYFVKKDGEQSGISKKGSRTLPSEIRGLSLIIGENNNLFSKGNPVFAVYCDTTEIRHIDLNKKNEAILKNMQWMRFKNKVLRPLGIGIIVIVVLLYLLRII</sequence>